<evidence type="ECO:0000259" key="2">
    <source>
        <dbReference type="Pfam" id="PF25583"/>
    </source>
</evidence>
<accession>A0A1G9UPI7</accession>
<gene>
    <name evidence="3" type="ORF">SAMN05192585_10279</name>
</gene>
<feature type="domain" description="WCX" evidence="2">
    <location>
        <begin position="249"/>
        <end position="323"/>
    </location>
</feature>
<name>A0A1G9UPI7_9FIRM</name>
<dbReference type="PANTHER" id="PTHR34580">
    <property type="match status" value="1"/>
</dbReference>
<proteinExistence type="predicted"/>
<dbReference type="EMBL" id="FNID01000002">
    <property type="protein sequence ID" value="SDM61776.1"/>
    <property type="molecule type" value="Genomic_DNA"/>
</dbReference>
<dbReference type="STRING" id="258515.SAMN05192585_10279"/>
<sequence>MAKSPNQKLKLLYLMKILQEKTDENHPLTVPQLIEELERYNILPERKSVYDDIEALRIFGLDIENAKGRSGGYYVSSRTFELPELKLLVDSVQASKFITHKKSLELIKKLESFASRYEAQQLQRQVYVTNRIKAMNESIYYNIDAIHSAIAENRQITFKYFEYSIKKERVYKHNGACYHISPLALTWDDENYYMLGYDGAAGMIKHYRVDKMESIEITQTAREGIKEFEAIDMAVYSKKIFSMFGGKEESLKLRFSNELIGVVIDRFGKDVPVEPDGEGHFIVHENVFISPQFFGWLCSFGGKAKILAPEQVKEAFARHVQGVLEEQSR</sequence>
<evidence type="ECO:0000313" key="4">
    <source>
        <dbReference type="Proteomes" id="UP000199182"/>
    </source>
</evidence>
<dbReference type="RefSeq" id="WP_242871658.1">
    <property type="nucleotide sequence ID" value="NZ_FNID01000002.1"/>
</dbReference>
<keyword evidence="4" id="KW-1185">Reference proteome</keyword>
<dbReference type="InterPro" id="IPR051534">
    <property type="entry name" value="CBASS_pafABC_assoc_protein"/>
</dbReference>
<dbReference type="PANTHER" id="PTHR34580:SF1">
    <property type="entry name" value="PROTEIN PAFC"/>
    <property type="match status" value="1"/>
</dbReference>
<protein>
    <submittedName>
        <fullName evidence="3">Predicted DNA-binding transcriptional regulator YafY, contains an HTH and WYL domains</fullName>
    </submittedName>
</protein>
<dbReference type="SUPFAM" id="SSF46785">
    <property type="entry name" value="Winged helix' DNA-binding domain"/>
    <property type="match status" value="1"/>
</dbReference>
<dbReference type="Proteomes" id="UP000199182">
    <property type="component" value="Unassembled WGS sequence"/>
</dbReference>
<evidence type="ECO:0000259" key="1">
    <source>
        <dbReference type="Pfam" id="PF13280"/>
    </source>
</evidence>
<dbReference type="InterPro" id="IPR026881">
    <property type="entry name" value="WYL_dom"/>
</dbReference>
<organism evidence="3 4">
    <name type="scientific">Acetanaerobacterium elongatum</name>
    <dbReference type="NCBI Taxonomy" id="258515"/>
    <lineage>
        <taxon>Bacteria</taxon>
        <taxon>Bacillati</taxon>
        <taxon>Bacillota</taxon>
        <taxon>Clostridia</taxon>
        <taxon>Eubacteriales</taxon>
        <taxon>Oscillospiraceae</taxon>
        <taxon>Acetanaerobacterium</taxon>
    </lineage>
</organism>
<dbReference type="Pfam" id="PF13280">
    <property type="entry name" value="WYL"/>
    <property type="match status" value="1"/>
</dbReference>
<keyword evidence="3" id="KW-0238">DNA-binding</keyword>
<dbReference type="PROSITE" id="PS52050">
    <property type="entry name" value="WYL"/>
    <property type="match status" value="1"/>
</dbReference>
<dbReference type="InterPro" id="IPR057727">
    <property type="entry name" value="WCX_dom"/>
</dbReference>
<dbReference type="Pfam" id="PF25583">
    <property type="entry name" value="WCX"/>
    <property type="match status" value="1"/>
</dbReference>
<dbReference type="AlphaFoldDB" id="A0A1G9UPI7"/>
<dbReference type="InterPro" id="IPR036390">
    <property type="entry name" value="WH_DNA-bd_sf"/>
</dbReference>
<feature type="domain" description="WYL" evidence="1">
    <location>
        <begin position="143"/>
        <end position="217"/>
    </location>
</feature>
<evidence type="ECO:0000313" key="3">
    <source>
        <dbReference type="EMBL" id="SDM61776.1"/>
    </source>
</evidence>
<dbReference type="GO" id="GO:0003677">
    <property type="term" value="F:DNA binding"/>
    <property type="evidence" value="ECO:0007669"/>
    <property type="project" value="UniProtKB-KW"/>
</dbReference>
<reference evidence="3 4" key="1">
    <citation type="submission" date="2016-10" db="EMBL/GenBank/DDBJ databases">
        <authorList>
            <person name="de Groot N.N."/>
        </authorList>
    </citation>
    <scope>NUCLEOTIDE SEQUENCE [LARGE SCALE GENOMIC DNA]</scope>
    <source>
        <strain evidence="3 4">CGMCC 1.5012</strain>
    </source>
</reference>